<dbReference type="AlphaFoldDB" id="A0A835YRH2"/>
<organism evidence="2 3">
    <name type="scientific">Tribonema minus</name>
    <dbReference type="NCBI Taxonomy" id="303371"/>
    <lineage>
        <taxon>Eukaryota</taxon>
        <taxon>Sar</taxon>
        <taxon>Stramenopiles</taxon>
        <taxon>Ochrophyta</taxon>
        <taxon>PX clade</taxon>
        <taxon>Xanthophyceae</taxon>
        <taxon>Tribonematales</taxon>
        <taxon>Tribonemataceae</taxon>
        <taxon>Tribonema</taxon>
    </lineage>
</organism>
<name>A0A835YRH2_9STRA</name>
<dbReference type="PANTHER" id="PTHR10211:SF0">
    <property type="entry name" value="DEOXYRIBODIPYRIMIDINE PHOTO-LYASE"/>
    <property type="match status" value="1"/>
</dbReference>
<dbReference type="Pfam" id="PF00875">
    <property type="entry name" value="DNA_photolyase"/>
    <property type="match status" value="1"/>
</dbReference>
<gene>
    <name evidence="2" type="ORF">JKP88DRAFT_172016</name>
</gene>
<evidence type="ECO:0000313" key="2">
    <source>
        <dbReference type="EMBL" id="KAG5175819.1"/>
    </source>
</evidence>
<dbReference type="PROSITE" id="PS51645">
    <property type="entry name" value="PHR_CRY_ALPHA_BETA"/>
    <property type="match status" value="1"/>
</dbReference>
<keyword evidence="3" id="KW-1185">Reference proteome</keyword>
<dbReference type="GO" id="GO:0003904">
    <property type="term" value="F:deoxyribodipyrimidine photo-lyase activity"/>
    <property type="evidence" value="ECO:0007669"/>
    <property type="project" value="TreeGrafter"/>
</dbReference>
<keyword evidence="2" id="KW-0456">Lyase</keyword>
<dbReference type="GO" id="GO:0000719">
    <property type="term" value="P:photoreactive repair"/>
    <property type="evidence" value="ECO:0007669"/>
    <property type="project" value="TreeGrafter"/>
</dbReference>
<sequence>MALPTKLPPGIQAERVQRLNSLPPSGDGKYVLYWMQRSVRTEYNHALEYAIHTANAMGLPVCVLFVLTQGYPGANERHYAFLLQGLADALSALQRRGVRLATRLARDGSVPAAVLRHAADAAVLVTDRGYTRVLRGWREEVGGGAQCAVVQVCRCGVVWRRVGSNVFSDPPYLAQ</sequence>
<dbReference type="InterPro" id="IPR036155">
    <property type="entry name" value="Crypto/Photolyase_N_sf"/>
</dbReference>
<accession>A0A835YRH2</accession>
<dbReference type="InterPro" id="IPR006050">
    <property type="entry name" value="DNA_photolyase_N"/>
</dbReference>
<reference evidence="2" key="1">
    <citation type="submission" date="2021-02" db="EMBL/GenBank/DDBJ databases">
        <title>First Annotated Genome of the Yellow-green Alga Tribonema minus.</title>
        <authorList>
            <person name="Mahan K.M."/>
        </authorList>
    </citation>
    <scope>NUCLEOTIDE SEQUENCE</scope>
    <source>
        <strain evidence="2">UTEX B ZZ1240</strain>
    </source>
</reference>
<dbReference type="Gene3D" id="3.40.50.620">
    <property type="entry name" value="HUPs"/>
    <property type="match status" value="1"/>
</dbReference>
<feature type="domain" description="Photolyase/cryptochrome alpha/beta" evidence="1">
    <location>
        <begin position="29"/>
        <end position="160"/>
    </location>
</feature>
<dbReference type="Proteomes" id="UP000664859">
    <property type="component" value="Unassembled WGS sequence"/>
</dbReference>
<dbReference type="SUPFAM" id="SSF52425">
    <property type="entry name" value="Cryptochrome/photolyase, N-terminal domain"/>
    <property type="match status" value="1"/>
</dbReference>
<dbReference type="InterPro" id="IPR014729">
    <property type="entry name" value="Rossmann-like_a/b/a_fold"/>
</dbReference>
<protein>
    <submittedName>
        <fullName evidence="2">Deoxyribodipyrimidine photolyase 2</fullName>
    </submittedName>
</protein>
<dbReference type="InterPro" id="IPR052219">
    <property type="entry name" value="Photolyase_Class-2"/>
</dbReference>
<evidence type="ECO:0000313" key="3">
    <source>
        <dbReference type="Proteomes" id="UP000664859"/>
    </source>
</evidence>
<dbReference type="PANTHER" id="PTHR10211">
    <property type="entry name" value="DEOXYRIBODIPYRIMIDINE PHOTOLYASE"/>
    <property type="match status" value="1"/>
</dbReference>
<dbReference type="EMBL" id="JAFCMP010000545">
    <property type="protein sequence ID" value="KAG5175819.1"/>
    <property type="molecule type" value="Genomic_DNA"/>
</dbReference>
<proteinExistence type="predicted"/>
<comment type="caution">
    <text evidence="2">The sequence shown here is derived from an EMBL/GenBank/DDBJ whole genome shotgun (WGS) entry which is preliminary data.</text>
</comment>
<evidence type="ECO:0000259" key="1">
    <source>
        <dbReference type="PROSITE" id="PS51645"/>
    </source>
</evidence>